<proteinExistence type="predicted"/>
<dbReference type="RefSeq" id="WP_280041225.1">
    <property type="nucleotide sequence ID" value="NZ_CP162607.1"/>
</dbReference>
<feature type="coiled-coil region" evidence="1">
    <location>
        <begin position="60"/>
        <end position="87"/>
    </location>
</feature>
<evidence type="ECO:0000256" key="1">
    <source>
        <dbReference type="SAM" id="Coils"/>
    </source>
</evidence>
<evidence type="ECO:0000313" key="2">
    <source>
        <dbReference type="EMBL" id="XDK38228.1"/>
    </source>
</evidence>
<protein>
    <submittedName>
        <fullName evidence="2">Uncharacterized protein</fullName>
    </submittedName>
</protein>
<sequence length="91" mass="10339">MNIEKSKLQPLLWAVVGAWKAGDQDLHLHTDALDEFLGEHTVEQVTLQLLAELNLAGEARDAYRADKIRLAHEVDRLRAENKGLREEVCHD</sequence>
<reference evidence="2" key="1">
    <citation type="submission" date="2024-07" db="EMBL/GenBank/DDBJ databases">
        <title>Identification and characteristics of a novel species of coltsfoot's symbiotic bacteria.</title>
        <authorList>
            <person name="Juszczyk A."/>
            <person name="Jasielczuk I."/>
            <person name="Gurgul A."/>
            <person name="Rogala M."/>
            <person name="Kowalczyk A."/>
            <person name="Szmatola T."/>
            <person name="Kosecka-Strojek M."/>
            <person name="Arent Z."/>
            <person name="Latowski D."/>
        </authorList>
    </citation>
    <scope>NUCLEOTIDE SEQUENCE</scope>
    <source>
        <strain evidence="2">Hg7Tf</strain>
    </source>
</reference>
<name>A0AB39I6C6_9PSED</name>
<keyword evidence="1" id="KW-0175">Coiled coil</keyword>
<organism evidence="2">
    <name type="scientific">Pseudomonas sp. Hg7Tf</name>
    <dbReference type="NCBI Taxonomy" id="3236988"/>
    <lineage>
        <taxon>Bacteria</taxon>
        <taxon>Pseudomonadati</taxon>
        <taxon>Pseudomonadota</taxon>
        <taxon>Gammaproteobacteria</taxon>
        <taxon>Pseudomonadales</taxon>
        <taxon>Pseudomonadaceae</taxon>
        <taxon>Pseudomonas</taxon>
    </lineage>
</organism>
<accession>A0AB39I6C6</accession>
<gene>
    <name evidence="2" type="ORF">AB4Y39_06075</name>
</gene>
<dbReference type="EMBL" id="CP162607">
    <property type="protein sequence ID" value="XDK38228.1"/>
    <property type="molecule type" value="Genomic_DNA"/>
</dbReference>
<dbReference type="AlphaFoldDB" id="A0AB39I6C6"/>